<dbReference type="RefSeq" id="WP_068827611.1">
    <property type="nucleotide sequence ID" value="NZ_CP014224.1"/>
</dbReference>
<feature type="transmembrane region" description="Helical" evidence="1">
    <location>
        <begin position="14"/>
        <end position="32"/>
    </location>
</feature>
<evidence type="ECO:0000313" key="4">
    <source>
        <dbReference type="Proteomes" id="UP000092967"/>
    </source>
</evidence>
<dbReference type="SMART" id="SM00471">
    <property type="entry name" value="HDc"/>
    <property type="match status" value="1"/>
</dbReference>
<dbReference type="InterPro" id="IPR006674">
    <property type="entry name" value="HD_domain"/>
</dbReference>
<evidence type="ECO:0000256" key="1">
    <source>
        <dbReference type="SAM" id="Phobius"/>
    </source>
</evidence>
<evidence type="ECO:0000259" key="2">
    <source>
        <dbReference type="PROSITE" id="PS51831"/>
    </source>
</evidence>
<dbReference type="NCBIfam" id="TIGR00277">
    <property type="entry name" value="HDIG"/>
    <property type="match status" value="1"/>
</dbReference>
<dbReference type="Proteomes" id="UP000092967">
    <property type="component" value="Chromosome"/>
</dbReference>
<feature type="transmembrane region" description="Helical" evidence="1">
    <location>
        <begin position="350"/>
        <end position="373"/>
    </location>
</feature>
<dbReference type="PROSITE" id="PS51831">
    <property type="entry name" value="HD"/>
    <property type="match status" value="1"/>
</dbReference>
<feature type="transmembrane region" description="Helical" evidence="1">
    <location>
        <begin position="327"/>
        <end position="344"/>
    </location>
</feature>
<keyword evidence="1" id="KW-0472">Membrane</keyword>
<dbReference type="AlphaFoldDB" id="A0A1B1Y828"/>
<dbReference type="STRING" id="1790137.AXE80_11905"/>
<dbReference type="InterPro" id="IPR006675">
    <property type="entry name" value="HDIG_dom"/>
</dbReference>
<dbReference type="CDD" id="cd00077">
    <property type="entry name" value="HDc"/>
    <property type="match status" value="1"/>
</dbReference>
<organism evidence="3 4">
    <name type="scientific">Wenyingzhuangia fucanilytica</name>
    <dbReference type="NCBI Taxonomy" id="1790137"/>
    <lineage>
        <taxon>Bacteria</taxon>
        <taxon>Pseudomonadati</taxon>
        <taxon>Bacteroidota</taxon>
        <taxon>Flavobacteriia</taxon>
        <taxon>Flavobacteriales</taxon>
        <taxon>Flavobacteriaceae</taxon>
        <taxon>Wenyingzhuangia</taxon>
    </lineage>
</organism>
<dbReference type="EMBL" id="CP014224">
    <property type="protein sequence ID" value="ANW96941.1"/>
    <property type="molecule type" value="Genomic_DNA"/>
</dbReference>
<dbReference type="InterPro" id="IPR011621">
    <property type="entry name" value="Metal-dep_PHydrolase_7TM_intra"/>
</dbReference>
<dbReference type="OrthoDB" id="9806952at2"/>
<keyword evidence="4" id="KW-1185">Reference proteome</keyword>
<feature type="domain" description="HD" evidence="2">
    <location>
        <begin position="481"/>
        <end position="624"/>
    </location>
</feature>
<dbReference type="Pfam" id="PF07698">
    <property type="entry name" value="7TM-7TMR_HD"/>
    <property type="match status" value="1"/>
</dbReference>
<keyword evidence="1" id="KW-0812">Transmembrane</keyword>
<dbReference type="Gene3D" id="1.10.3210.10">
    <property type="entry name" value="Hypothetical protein af1432"/>
    <property type="match status" value="1"/>
</dbReference>
<feature type="transmembrane region" description="Helical" evidence="1">
    <location>
        <begin position="427"/>
        <end position="448"/>
    </location>
</feature>
<feature type="transmembrane region" description="Helical" evidence="1">
    <location>
        <begin position="267"/>
        <end position="291"/>
    </location>
</feature>
<sequence>MKNIINRIYQNQSIIYKVFLFVLVVFSIVYFFPKGGKFKYEFQKGKPWQYENLLAPFDFAIQKTEAEINKEKNELIKNSNIYFEYKGDVETEVKKKFDTYYDEVILNKGLKKEFETSIYKKTADDLITFIYDLGFVDISVKDEYAADKSIFLRKQQEVSEMYYGRLITPRELLPLINSTLNNQMNYAYKSVITNILTEVLVPNVFFDKEFTEKDLTEMLSTISYTKGKISAKELIIARGDIVEGRKLEVLNSLKQEYKSQIWTKKNYAWILVGYIILVSLAMGMLMLFLYLDRKEIFENNTQVTFIFLNVLLMVFLETLIIKQHTDYLYVVPICILPIVMKAFFDARVAMFSYLLMVLMLGFVVPNSFEYIYLQTIAGFITILTVSDIHKRGNLFISVIKITLVYMLTYLAFYIIHEGGISQINSSYFVLFALNGVLSFLSVFLIWLYEKLFGLVSDITLLELSNTNSVLLRELNEKAPGTFQHSMQVANLAEAAANAINANVMLVRTGALYHDIGKMLNPFYFTENQSTGVNPHNELPAKDSAKIIIGHVTEGIELAKKQRLPDRIIDFIRTHHGTSLVYYFYKKELEANPENVNIEDFRYPGPIPFSKETSILMMCDAAEAASKSLTEPTATAIDELIEKIIEKQKAEGQFLNANITLKEIESVKKVIKKKLKNIYHVRIEYPE</sequence>
<dbReference type="Pfam" id="PF01966">
    <property type="entry name" value="HD"/>
    <property type="match status" value="1"/>
</dbReference>
<accession>A0A1B1Y828</accession>
<dbReference type="PANTHER" id="PTHR36442">
    <property type="entry name" value="CYCLIC-DI-AMP PHOSPHODIESTERASE PGPH"/>
    <property type="match status" value="1"/>
</dbReference>
<name>A0A1B1Y828_9FLAO</name>
<reference evidence="3 4" key="1">
    <citation type="submission" date="2016-02" db="EMBL/GenBank/DDBJ databases">
        <authorList>
            <person name="Wen L."/>
            <person name="He K."/>
            <person name="Yang H."/>
        </authorList>
    </citation>
    <scope>NUCLEOTIDE SEQUENCE [LARGE SCALE GENOMIC DNA]</scope>
    <source>
        <strain evidence="3 4">CZ1127</strain>
    </source>
</reference>
<feature type="transmembrane region" description="Helical" evidence="1">
    <location>
        <begin position="303"/>
        <end position="320"/>
    </location>
</feature>
<keyword evidence="1" id="KW-1133">Transmembrane helix</keyword>
<dbReference type="InterPro" id="IPR011624">
    <property type="entry name" value="Metal-dep_PHydrolase_7TM_extra"/>
</dbReference>
<dbReference type="GO" id="GO:0016787">
    <property type="term" value="F:hydrolase activity"/>
    <property type="evidence" value="ECO:0007669"/>
    <property type="project" value="UniProtKB-KW"/>
</dbReference>
<feature type="transmembrane region" description="Helical" evidence="1">
    <location>
        <begin position="394"/>
        <end position="415"/>
    </location>
</feature>
<dbReference type="Pfam" id="PF07697">
    <property type="entry name" value="7TMR-HDED"/>
    <property type="match status" value="1"/>
</dbReference>
<dbReference type="KEGG" id="wfu:AXE80_11905"/>
<dbReference type="InterPro" id="IPR052722">
    <property type="entry name" value="PgpH_phosphodiesterase"/>
</dbReference>
<dbReference type="SUPFAM" id="SSF109604">
    <property type="entry name" value="HD-domain/PDEase-like"/>
    <property type="match status" value="1"/>
</dbReference>
<gene>
    <name evidence="3" type="ORF">AXE80_11905</name>
</gene>
<protein>
    <submittedName>
        <fullName evidence="3">Phosphohydrolase</fullName>
    </submittedName>
</protein>
<proteinExistence type="predicted"/>
<evidence type="ECO:0000313" key="3">
    <source>
        <dbReference type="EMBL" id="ANW96941.1"/>
    </source>
</evidence>
<dbReference type="PANTHER" id="PTHR36442:SF1">
    <property type="entry name" value="CYCLIC-DI-AMP PHOSPHODIESTERASE PGPH"/>
    <property type="match status" value="1"/>
</dbReference>
<keyword evidence="3" id="KW-0378">Hydrolase</keyword>
<dbReference type="InterPro" id="IPR003607">
    <property type="entry name" value="HD/PDEase_dom"/>
</dbReference>